<evidence type="ECO:0000256" key="12">
    <source>
        <dbReference type="ARBA" id="ARBA00022984"/>
    </source>
</evidence>
<dbReference type="PANTHER" id="PTHR32282:SF11">
    <property type="entry name" value="PENICILLIN-BINDING PROTEIN 1B"/>
    <property type="match status" value="1"/>
</dbReference>
<reference evidence="22 23" key="1">
    <citation type="submission" date="2019-08" db="EMBL/GenBank/DDBJ databases">
        <title>Genome of Phaeodactylibacter luteus.</title>
        <authorList>
            <person name="Bowman J.P."/>
        </authorList>
    </citation>
    <scope>NUCLEOTIDE SEQUENCE [LARGE SCALE GENOMIC DNA]</scope>
    <source>
        <strain evidence="22 23">KCTC 42180</strain>
    </source>
</reference>
<keyword evidence="10" id="KW-0378">Hydrolase</keyword>
<dbReference type="SUPFAM" id="SSF53955">
    <property type="entry name" value="Lysozyme-like"/>
    <property type="match status" value="1"/>
</dbReference>
<comment type="caution">
    <text evidence="22">The sequence shown here is derived from an EMBL/GenBank/DDBJ whole genome shotgun (WGS) entry which is preliminary data.</text>
</comment>
<dbReference type="EMBL" id="VOOR01000009">
    <property type="protein sequence ID" value="TXB65568.1"/>
    <property type="molecule type" value="Genomic_DNA"/>
</dbReference>
<organism evidence="22 23">
    <name type="scientific">Phaeodactylibacter luteus</name>
    <dbReference type="NCBI Taxonomy" id="1564516"/>
    <lineage>
        <taxon>Bacteria</taxon>
        <taxon>Pseudomonadati</taxon>
        <taxon>Bacteroidota</taxon>
        <taxon>Saprospiria</taxon>
        <taxon>Saprospirales</taxon>
        <taxon>Haliscomenobacteraceae</taxon>
        <taxon>Phaeodactylibacter</taxon>
    </lineage>
</organism>
<evidence type="ECO:0000256" key="15">
    <source>
        <dbReference type="ARBA" id="ARBA00023316"/>
    </source>
</evidence>
<gene>
    <name evidence="22" type="ORF">FRY97_06195</name>
</gene>
<dbReference type="GO" id="GO:0009252">
    <property type="term" value="P:peptidoglycan biosynthetic process"/>
    <property type="evidence" value="ECO:0007669"/>
    <property type="project" value="UniProtKB-KW"/>
</dbReference>
<comment type="catalytic activity">
    <reaction evidence="16">
        <text>Preferential cleavage: (Ac)2-L-Lys-D-Ala-|-D-Ala. Also transpeptidation of peptidyl-alanyl moieties that are N-acyl substituents of D-alanine.</text>
        <dbReference type="EC" id="3.4.16.4"/>
    </reaction>
</comment>
<keyword evidence="15" id="KW-0961">Cell wall biogenesis/degradation</keyword>
<evidence type="ECO:0000256" key="2">
    <source>
        <dbReference type="ARBA" id="ARBA00004752"/>
    </source>
</evidence>
<feature type="transmembrane region" description="Helical" evidence="19">
    <location>
        <begin position="20"/>
        <end position="41"/>
    </location>
</feature>
<keyword evidence="11" id="KW-0133">Cell shape</keyword>
<protein>
    <submittedName>
        <fullName evidence="22">Peptidoglycan glycosyltransferase</fullName>
    </submittedName>
</protein>
<proteinExistence type="inferred from homology"/>
<keyword evidence="19" id="KW-0812">Transmembrane</keyword>
<evidence type="ECO:0000259" key="20">
    <source>
        <dbReference type="Pfam" id="PF00905"/>
    </source>
</evidence>
<evidence type="ECO:0000313" key="23">
    <source>
        <dbReference type="Proteomes" id="UP000321580"/>
    </source>
</evidence>
<evidence type="ECO:0000256" key="8">
    <source>
        <dbReference type="ARBA" id="ARBA00022676"/>
    </source>
</evidence>
<keyword evidence="23" id="KW-1185">Reference proteome</keyword>
<keyword evidence="19" id="KW-1133">Transmembrane helix</keyword>
<dbReference type="OrthoDB" id="9766909at2"/>
<dbReference type="GO" id="GO:0030288">
    <property type="term" value="C:outer membrane-bounded periplasmic space"/>
    <property type="evidence" value="ECO:0007669"/>
    <property type="project" value="TreeGrafter"/>
</dbReference>
<keyword evidence="6" id="KW-0121">Carboxypeptidase</keyword>
<comment type="subcellular location">
    <subcellularLocation>
        <location evidence="1">Cell membrane</location>
    </subcellularLocation>
</comment>
<dbReference type="GO" id="GO:0008658">
    <property type="term" value="F:penicillin binding"/>
    <property type="evidence" value="ECO:0007669"/>
    <property type="project" value="InterPro"/>
</dbReference>
<evidence type="ECO:0000313" key="22">
    <source>
        <dbReference type="EMBL" id="TXB65568.1"/>
    </source>
</evidence>
<dbReference type="InterPro" id="IPR036950">
    <property type="entry name" value="PBP_transglycosylase"/>
</dbReference>
<dbReference type="GO" id="GO:0071555">
    <property type="term" value="P:cell wall organization"/>
    <property type="evidence" value="ECO:0007669"/>
    <property type="project" value="UniProtKB-KW"/>
</dbReference>
<dbReference type="PANTHER" id="PTHR32282">
    <property type="entry name" value="BINDING PROTEIN TRANSPEPTIDASE, PUTATIVE-RELATED"/>
    <property type="match status" value="1"/>
</dbReference>
<dbReference type="Pfam" id="PF00905">
    <property type="entry name" value="Transpeptidase"/>
    <property type="match status" value="1"/>
</dbReference>
<dbReference type="Gene3D" id="1.10.3810.10">
    <property type="entry name" value="Biosynthetic peptidoglycan transglycosylase-like"/>
    <property type="match status" value="1"/>
</dbReference>
<feature type="domain" description="Penicillin-binding protein transpeptidase" evidence="20">
    <location>
        <begin position="509"/>
        <end position="754"/>
    </location>
</feature>
<keyword evidence="9 22" id="KW-0808">Transferase</keyword>
<name>A0A5C6RTF5_9BACT</name>
<evidence type="ECO:0000256" key="13">
    <source>
        <dbReference type="ARBA" id="ARBA00023136"/>
    </source>
</evidence>
<dbReference type="SUPFAM" id="SSF56601">
    <property type="entry name" value="beta-lactamase/transpeptidase-like"/>
    <property type="match status" value="1"/>
</dbReference>
<evidence type="ECO:0000256" key="11">
    <source>
        <dbReference type="ARBA" id="ARBA00022960"/>
    </source>
</evidence>
<evidence type="ECO:0000256" key="19">
    <source>
        <dbReference type="SAM" id="Phobius"/>
    </source>
</evidence>
<comment type="similarity">
    <text evidence="4">In the N-terminal section; belongs to the glycosyltransferase 51 family.</text>
</comment>
<keyword evidence="12" id="KW-0573">Peptidoglycan synthesis</keyword>
<dbReference type="Proteomes" id="UP000321580">
    <property type="component" value="Unassembled WGS sequence"/>
</dbReference>
<dbReference type="GO" id="GO:0005886">
    <property type="term" value="C:plasma membrane"/>
    <property type="evidence" value="ECO:0007669"/>
    <property type="project" value="UniProtKB-SubCell"/>
</dbReference>
<dbReference type="Pfam" id="PF00912">
    <property type="entry name" value="Transgly"/>
    <property type="match status" value="1"/>
</dbReference>
<keyword evidence="14" id="KW-0511">Multifunctional enzyme</keyword>
<evidence type="ECO:0000256" key="7">
    <source>
        <dbReference type="ARBA" id="ARBA00022670"/>
    </source>
</evidence>
<feature type="domain" description="Glycosyl transferase family 51" evidence="21">
    <location>
        <begin position="66"/>
        <end position="247"/>
    </location>
</feature>
<dbReference type="AlphaFoldDB" id="A0A5C6RTF5"/>
<dbReference type="InterPro" id="IPR023346">
    <property type="entry name" value="Lysozyme-like_dom_sf"/>
</dbReference>
<keyword evidence="5" id="KW-1003">Cell membrane</keyword>
<evidence type="ECO:0000256" key="6">
    <source>
        <dbReference type="ARBA" id="ARBA00022645"/>
    </source>
</evidence>
<dbReference type="Gene3D" id="3.40.710.10">
    <property type="entry name" value="DD-peptidase/beta-lactamase superfamily"/>
    <property type="match status" value="2"/>
</dbReference>
<dbReference type="InterPro" id="IPR001460">
    <property type="entry name" value="PCN-bd_Tpept"/>
</dbReference>
<keyword evidence="7" id="KW-0645">Protease</keyword>
<evidence type="ECO:0000256" key="1">
    <source>
        <dbReference type="ARBA" id="ARBA00004236"/>
    </source>
</evidence>
<dbReference type="GO" id="GO:0009002">
    <property type="term" value="F:serine-type D-Ala-D-Ala carboxypeptidase activity"/>
    <property type="evidence" value="ECO:0007669"/>
    <property type="project" value="UniProtKB-EC"/>
</dbReference>
<dbReference type="GO" id="GO:0008360">
    <property type="term" value="P:regulation of cell shape"/>
    <property type="evidence" value="ECO:0007669"/>
    <property type="project" value="UniProtKB-KW"/>
</dbReference>
<comment type="pathway">
    <text evidence="2">Cell wall biogenesis; peptidoglycan biosynthesis.</text>
</comment>
<comment type="similarity">
    <text evidence="3">In the C-terminal section; belongs to the transpeptidase family.</text>
</comment>
<evidence type="ECO:0000256" key="3">
    <source>
        <dbReference type="ARBA" id="ARBA00007090"/>
    </source>
</evidence>
<evidence type="ECO:0000256" key="18">
    <source>
        <dbReference type="SAM" id="MobiDB-lite"/>
    </source>
</evidence>
<keyword evidence="13 19" id="KW-0472">Membrane</keyword>
<dbReference type="InterPro" id="IPR012338">
    <property type="entry name" value="Beta-lactam/transpept-like"/>
</dbReference>
<evidence type="ECO:0000256" key="5">
    <source>
        <dbReference type="ARBA" id="ARBA00022475"/>
    </source>
</evidence>
<accession>A0A5C6RTF5</accession>
<feature type="region of interest" description="Disordered" evidence="18">
    <location>
        <begin position="827"/>
        <end position="853"/>
    </location>
</feature>
<dbReference type="InterPro" id="IPR050396">
    <property type="entry name" value="Glycosyltr_51/Transpeptidase"/>
</dbReference>
<evidence type="ECO:0000256" key="4">
    <source>
        <dbReference type="ARBA" id="ARBA00007739"/>
    </source>
</evidence>
<comment type="catalytic activity">
    <reaction evidence="17">
        <text>[GlcNAc-(1-&gt;4)-Mur2Ac(oyl-L-Ala-gamma-D-Glu-L-Lys-D-Ala-D-Ala)](n)-di-trans,octa-cis-undecaprenyl diphosphate + beta-D-GlcNAc-(1-&gt;4)-Mur2Ac(oyl-L-Ala-gamma-D-Glu-L-Lys-D-Ala-D-Ala)-di-trans,octa-cis-undecaprenyl diphosphate = [GlcNAc-(1-&gt;4)-Mur2Ac(oyl-L-Ala-gamma-D-Glu-L-Lys-D-Ala-D-Ala)](n+1)-di-trans,octa-cis-undecaprenyl diphosphate + di-trans,octa-cis-undecaprenyl diphosphate + H(+)</text>
        <dbReference type="Rhea" id="RHEA:23708"/>
        <dbReference type="Rhea" id="RHEA-COMP:9602"/>
        <dbReference type="Rhea" id="RHEA-COMP:9603"/>
        <dbReference type="ChEBI" id="CHEBI:15378"/>
        <dbReference type="ChEBI" id="CHEBI:58405"/>
        <dbReference type="ChEBI" id="CHEBI:60033"/>
        <dbReference type="ChEBI" id="CHEBI:78435"/>
        <dbReference type="EC" id="2.4.99.28"/>
    </reaction>
</comment>
<evidence type="ECO:0000256" key="10">
    <source>
        <dbReference type="ARBA" id="ARBA00022801"/>
    </source>
</evidence>
<evidence type="ECO:0000256" key="9">
    <source>
        <dbReference type="ARBA" id="ARBA00022679"/>
    </source>
</evidence>
<dbReference type="RefSeq" id="WP_147166577.1">
    <property type="nucleotide sequence ID" value="NZ_VOOR01000009.1"/>
</dbReference>
<evidence type="ECO:0000256" key="16">
    <source>
        <dbReference type="ARBA" id="ARBA00034000"/>
    </source>
</evidence>
<evidence type="ECO:0000259" key="21">
    <source>
        <dbReference type="Pfam" id="PF00912"/>
    </source>
</evidence>
<dbReference type="GO" id="GO:0006508">
    <property type="term" value="P:proteolysis"/>
    <property type="evidence" value="ECO:0007669"/>
    <property type="project" value="UniProtKB-KW"/>
</dbReference>
<keyword evidence="8" id="KW-0328">Glycosyltransferase</keyword>
<feature type="compositionally biased region" description="Acidic residues" evidence="18">
    <location>
        <begin position="829"/>
        <end position="853"/>
    </location>
</feature>
<sequence>MKQQTGRNDKEAIYRQIAKWMWLAAGAVLLGICLVFIGLSFTDLPSVQQLENPKSEEASLVIGSNGEVIGRYYTENRVPVTFDQLSPNLVNALIATEDERFYDHSGIDFEALGRIAVKTVLLGQRSSGGGSTITQQLAKLLFTEQVSRNIWERGLQKLKEWIIAVRLEKRYTKEEIIAMYLNKFNFINGAYGIKAASEIYFDKEQDELSVDEAAMLIGMLKNPSLFDPLRRADTVLHRRMVVLKQMEKNELITAEAYDTLRQRPLNLRYTRQSHVDGIAPYFRMELAKDVKRLLASENIRKADGSNYDIYRDGLRIYTTIDPEMQRIAETVMKKHMSQVQGRFWETWGVVNKDPWEYTTSSEHEVPVSIRKAGLQDLLRQSDRYQSLRAQYLDGVLANINEDVELVFHADDREVERIIADEEDGTTIAGLVERNLISTALAAQYRKVKRSPHFPKLKKQWAALQKAVDKAFSTEVDMKVFAYNDRMETDTVMTPLDSIKYHRMILQTGILAVDPVTGQVKVWVGGVGFKYFKYDHNRTSRQVGSTFKPFVYATAIAQQGFSPCYQVYDLPQTITPGDGNFNLLKEWTPRNSDGKYSGQLFTLKEGLKQSKNTVSVHLMKQLGDTEPVRGLVNQMGIDSSARYPNGRYRVPRQPSICLGATDLTNMEMTGAYTTFANNGIFNKPYFIERIEDKDGKKLYEGIPEENVAINPNANHVMVEMLKYSAGVYNVKSEVGGKTGTTNDYVDGWFMGITPSLVVGTWVGGEDRWIRFRSIQYGQGSKMAKPFFKMFLQELEKRDSIDYDPTARFYRPSGDIGIEMDCSEYLRNQLPEDEEENEEFENEGFSEDLFGEDFR</sequence>
<evidence type="ECO:0000256" key="14">
    <source>
        <dbReference type="ARBA" id="ARBA00023268"/>
    </source>
</evidence>
<evidence type="ECO:0000256" key="17">
    <source>
        <dbReference type="ARBA" id="ARBA00049902"/>
    </source>
</evidence>
<dbReference type="GO" id="GO:0008955">
    <property type="term" value="F:peptidoglycan glycosyltransferase activity"/>
    <property type="evidence" value="ECO:0007669"/>
    <property type="project" value="UniProtKB-EC"/>
</dbReference>
<dbReference type="InterPro" id="IPR001264">
    <property type="entry name" value="Glyco_trans_51"/>
</dbReference>